<protein>
    <submittedName>
        <fullName evidence="1">Uncharacterized protein</fullName>
    </submittedName>
</protein>
<name>A0A2B9PT99_BACCE</name>
<accession>A0A2B9PT99</accession>
<organism evidence="1 2">
    <name type="scientific">Bacillus cereus</name>
    <dbReference type="NCBI Taxonomy" id="1396"/>
    <lineage>
        <taxon>Bacteria</taxon>
        <taxon>Bacillati</taxon>
        <taxon>Bacillota</taxon>
        <taxon>Bacilli</taxon>
        <taxon>Bacillales</taxon>
        <taxon>Bacillaceae</taxon>
        <taxon>Bacillus</taxon>
        <taxon>Bacillus cereus group</taxon>
    </lineage>
</organism>
<reference evidence="1 2" key="1">
    <citation type="submission" date="2017-09" db="EMBL/GenBank/DDBJ databases">
        <title>Large-scale bioinformatics analysis of Bacillus genomes uncovers conserved roles of natural products in bacterial physiology.</title>
        <authorList>
            <consortium name="Agbiome Team Llc"/>
            <person name="Bleich R.M."/>
            <person name="Grubbs K.J."/>
            <person name="Santa Maria K.C."/>
            <person name="Allen S.E."/>
            <person name="Farag S."/>
            <person name="Shank E.A."/>
            <person name="Bowers A."/>
        </authorList>
    </citation>
    <scope>NUCLEOTIDE SEQUENCE [LARGE SCALE GENOMIC DNA]</scope>
    <source>
        <strain evidence="1 2">AFS050027</strain>
    </source>
</reference>
<gene>
    <name evidence="1" type="ORF">CN984_10475</name>
</gene>
<dbReference type="AlphaFoldDB" id="A0A2B9PT99"/>
<evidence type="ECO:0000313" key="1">
    <source>
        <dbReference type="EMBL" id="PGO30070.1"/>
    </source>
</evidence>
<sequence length="73" mass="8608">MIWDSIKVSSDKIEILIKIMINLVESNQKAEEITKLADLTPEEETNIRKKSESDLLYKCNPALNEERGYYFWK</sequence>
<proteinExistence type="predicted"/>
<comment type="caution">
    <text evidence="1">The sequence shown here is derived from an EMBL/GenBank/DDBJ whole genome shotgun (WGS) entry which is preliminary data.</text>
</comment>
<dbReference type="Proteomes" id="UP000223777">
    <property type="component" value="Unassembled WGS sequence"/>
</dbReference>
<evidence type="ECO:0000313" key="2">
    <source>
        <dbReference type="Proteomes" id="UP000223777"/>
    </source>
</evidence>
<dbReference type="EMBL" id="NUIL01000012">
    <property type="protein sequence ID" value="PGO30070.1"/>
    <property type="molecule type" value="Genomic_DNA"/>
</dbReference>